<dbReference type="InterPro" id="IPR039563">
    <property type="entry name" value="Peptidase_C39_single_dom"/>
</dbReference>
<evidence type="ECO:0000313" key="5">
    <source>
        <dbReference type="Proteomes" id="UP000018296"/>
    </source>
</evidence>
<dbReference type="Gene3D" id="3.90.70.10">
    <property type="entry name" value="Cysteine proteinases"/>
    <property type="match status" value="1"/>
</dbReference>
<evidence type="ECO:0000256" key="1">
    <source>
        <dbReference type="SAM" id="MobiDB-lite"/>
    </source>
</evidence>
<evidence type="ECO:0000313" key="4">
    <source>
        <dbReference type="EMBL" id="EST12327.1"/>
    </source>
</evidence>
<keyword evidence="2" id="KW-0472">Membrane</keyword>
<keyword evidence="5" id="KW-1185">Reference proteome</keyword>
<dbReference type="PROSITE" id="PS51257">
    <property type="entry name" value="PROKAR_LIPOPROTEIN"/>
    <property type="match status" value="1"/>
</dbReference>
<organism evidence="4 5">
    <name type="scientific">Sporolactobacillus laevolacticus DSM 442</name>
    <dbReference type="NCBI Taxonomy" id="1395513"/>
    <lineage>
        <taxon>Bacteria</taxon>
        <taxon>Bacillati</taxon>
        <taxon>Bacillota</taxon>
        <taxon>Bacilli</taxon>
        <taxon>Bacillales</taxon>
        <taxon>Sporolactobacillaceae</taxon>
        <taxon>Sporolactobacillus</taxon>
    </lineage>
</organism>
<evidence type="ECO:0000256" key="2">
    <source>
        <dbReference type="SAM" id="Phobius"/>
    </source>
</evidence>
<reference evidence="4 5" key="1">
    <citation type="journal article" date="2013" name="Genome Announc.">
        <title>Genome Sequence of Sporolactobacillus laevolacticus DSM442, an Efficient Polymer-Grade D-Lactate Producer from Agricultural Waste Cottonseed as a Nitrogen Source.</title>
        <authorList>
            <person name="Wang H."/>
            <person name="Wang L."/>
            <person name="Ju J."/>
            <person name="Yu B."/>
            <person name="Ma Y."/>
        </authorList>
    </citation>
    <scope>NUCLEOTIDE SEQUENCE [LARGE SCALE GENOMIC DNA]</scope>
    <source>
        <strain evidence="4 5">DSM 442</strain>
    </source>
</reference>
<protein>
    <recommendedName>
        <fullName evidence="3">Peptidase C39-like domain-containing protein</fullName>
    </recommendedName>
</protein>
<keyword evidence="2" id="KW-0812">Transmembrane</keyword>
<dbReference type="RefSeq" id="WP_023509618.1">
    <property type="nucleotide sequence ID" value="NZ_AWTC01000005.1"/>
</dbReference>
<dbReference type="Pfam" id="PF13529">
    <property type="entry name" value="Peptidase_C39_2"/>
    <property type="match status" value="1"/>
</dbReference>
<feature type="domain" description="Peptidase C39-like" evidence="3">
    <location>
        <begin position="77"/>
        <end position="238"/>
    </location>
</feature>
<accession>V6IY57</accession>
<dbReference type="AlphaFoldDB" id="V6IY57"/>
<dbReference type="CDD" id="cd02549">
    <property type="entry name" value="Peptidase_C39A"/>
    <property type="match status" value="1"/>
</dbReference>
<keyword evidence="2" id="KW-1133">Transmembrane helix</keyword>
<proteinExistence type="predicted"/>
<dbReference type="PATRIC" id="fig|1395513.3.peg.1360"/>
<dbReference type="STRING" id="1395513.P343_06710"/>
<name>V6IY57_9BACL</name>
<dbReference type="PIRSF" id="PIRSF032442">
    <property type="entry name" value="UCP032442"/>
    <property type="match status" value="1"/>
</dbReference>
<dbReference type="eggNOG" id="COG4990">
    <property type="taxonomic scope" value="Bacteria"/>
</dbReference>
<sequence length="269" mass="29900">MGKQKFIASATMLLIILGCALVITLLVHNKDEGKTLSAAASHPEKQQSKDQTSVTQKDKPVKKVRKFEVEVKEKKLSAPYVSQKPELPNGCEVTSLTMLLKSAGISVDKLTLASQIKKVPFESDEFMGNPNEGFVGNMYHGSRSNPGYAVYHRPVADLAQKYLGRRVIDLTGKPWSQIEKQIASGKPVWTITSINFQPVPESAWREWRTRQGTIRITFQEHSVLLIGYDEKNVYFNDPLAGGPGSKANKASFVQAWKQFGNQAISYTSK</sequence>
<evidence type="ECO:0000259" key="3">
    <source>
        <dbReference type="Pfam" id="PF13529"/>
    </source>
</evidence>
<dbReference type="InterPro" id="IPR016997">
    <property type="entry name" value="UCP032442"/>
</dbReference>
<dbReference type="PANTHER" id="PTHR37806">
    <property type="entry name" value="LMO0724 PROTEIN"/>
    <property type="match status" value="1"/>
</dbReference>
<feature type="region of interest" description="Disordered" evidence="1">
    <location>
        <begin position="37"/>
        <end position="61"/>
    </location>
</feature>
<dbReference type="Proteomes" id="UP000018296">
    <property type="component" value="Unassembled WGS sequence"/>
</dbReference>
<dbReference type="EMBL" id="AWTC01000005">
    <property type="protein sequence ID" value="EST12327.1"/>
    <property type="molecule type" value="Genomic_DNA"/>
</dbReference>
<gene>
    <name evidence="4" type="ORF">P343_06710</name>
</gene>
<comment type="caution">
    <text evidence="4">The sequence shown here is derived from an EMBL/GenBank/DDBJ whole genome shotgun (WGS) entry which is preliminary data.</text>
</comment>
<feature type="transmembrane region" description="Helical" evidence="2">
    <location>
        <begin position="6"/>
        <end position="27"/>
    </location>
</feature>
<dbReference type="InterPro" id="IPR039564">
    <property type="entry name" value="Peptidase_C39-like"/>
</dbReference>
<dbReference type="PANTHER" id="PTHR37806:SF1">
    <property type="entry name" value="PEPTIDASE C39-LIKE DOMAIN-CONTAINING PROTEIN"/>
    <property type="match status" value="1"/>
</dbReference>
<dbReference type="OrthoDB" id="1164310at2"/>